<reference evidence="2 3" key="1">
    <citation type="journal article" date="2023" name="bioRxiv">
        <title>Conserved and derived expression patterns and positive selection on dental genes reveal complex evolutionary context of ever-growing rodent molars.</title>
        <authorList>
            <person name="Calamari Z.T."/>
            <person name="Song A."/>
            <person name="Cohen E."/>
            <person name="Akter M."/>
            <person name="Roy R.D."/>
            <person name="Hallikas O."/>
            <person name="Christensen M.M."/>
            <person name="Li P."/>
            <person name="Marangoni P."/>
            <person name="Jernvall J."/>
            <person name="Klein O.D."/>
        </authorList>
    </citation>
    <scope>NUCLEOTIDE SEQUENCE [LARGE SCALE GENOMIC DNA]</scope>
    <source>
        <strain evidence="2">V071</strain>
    </source>
</reference>
<organism evidence="2 3">
    <name type="scientific">Myodes glareolus</name>
    <name type="common">Bank vole</name>
    <name type="synonym">Clethrionomys glareolus</name>
    <dbReference type="NCBI Taxonomy" id="447135"/>
    <lineage>
        <taxon>Eukaryota</taxon>
        <taxon>Metazoa</taxon>
        <taxon>Chordata</taxon>
        <taxon>Craniata</taxon>
        <taxon>Vertebrata</taxon>
        <taxon>Euteleostomi</taxon>
        <taxon>Mammalia</taxon>
        <taxon>Eutheria</taxon>
        <taxon>Euarchontoglires</taxon>
        <taxon>Glires</taxon>
        <taxon>Rodentia</taxon>
        <taxon>Myomorpha</taxon>
        <taxon>Muroidea</taxon>
        <taxon>Cricetidae</taxon>
        <taxon>Arvicolinae</taxon>
        <taxon>Myodes</taxon>
    </lineage>
</organism>
<sequence length="108" mass="11671">MGSGAPNLLSPHSEEEKEKEESAGSPPGQLPLASASLDSDRSRKRRLLPPPRARPGNTLLIRSLSEPALIDAEAPQGPYRDSIAPYRDILVPCRGSILSQPLSVFIYL</sequence>
<gene>
    <name evidence="2" type="ORF">U0070_018787</name>
</gene>
<name>A0AAW0I2U9_MYOGA</name>
<evidence type="ECO:0000313" key="2">
    <source>
        <dbReference type="EMBL" id="KAK7808865.1"/>
    </source>
</evidence>
<dbReference type="Proteomes" id="UP001488838">
    <property type="component" value="Unassembled WGS sequence"/>
</dbReference>
<accession>A0AAW0I2U9</accession>
<comment type="caution">
    <text evidence="2">The sequence shown here is derived from an EMBL/GenBank/DDBJ whole genome shotgun (WGS) entry which is preliminary data.</text>
</comment>
<dbReference type="EMBL" id="JBBHLL010000228">
    <property type="protein sequence ID" value="KAK7808865.1"/>
    <property type="molecule type" value="Genomic_DNA"/>
</dbReference>
<protein>
    <submittedName>
        <fullName evidence="2">Uncharacterized protein</fullName>
    </submittedName>
</protein>
<feature type="region of interest" description="Disordered" evidence="1">
    <location>
        <begin position="1"/>
        <end position="59"/>
    </location>
</feature>
<proteinExistence type="predicted"/>
<evidence type="ECO:0000313" key="3">
    <source>
        <dbReference type="Proteomes" id="UP001488838"/>
    </source>
</evidence>
<evidence type="ECO:0000256" key="1">
    <source>
        <dbReference type="SAM" id="MobiDB-lite"/>
    </source>
</evidence>
<feature type="compositionally biased region" description="Basic and acidic residues" evidence="1">
    <location>
        <begin position="12"/>
        <end position="22"/>
    </location>
</feature>
<dbReference type="AlphaFoldDB" id="A0AAW0I2U9"/>
<keyword evidence="3" id="KW-1185">Reference proteome</keyword>